<dbReference type="Gene3D" id="3.30.300.160">
    <property type="entry name" value="Type II secretion system, protein E, N-terminal domain"/>
    <property type="match status" value="1"/>
</dbReference>
<dbReference type="Proteomes" id="UP001177295">
    <property type="component" value="Chromosome"/>
</dbReference>
<evidence type="ECO:0000256" key="3">
    <source>
        <dbReference type="ARBA" id="ARBA00022840"/>
    </source>
</evidence>
<proteinExistence type="inferred from homology"/>
<dbReference type="Gene3D" id="3.30.450.90">
    <property type="match status" value="1"/>
</dbReference>
<keyword evidence="3" id="KW-0067">ATP-binding</keyword>
<comment type="similarity">
    <text evidence="1">Belongs to the GSP E family.</text>
</comment>
<protein>
    <submittedName>
        <fullName evidence="5">Type II secretion system protein E</fullName>
    </submittedName>
</protein>
<dbReference type="SUPFAM" id="SSF160246">
    <property type="entry name" value="EspE N-terminal domain-like"/>
    <property type="match status" value="1"/>
</dbReference>
<dbReference type="RefSeq" id="WP_376754121.1">
    <property type="nucleotide sequence ID" value="NZ_CP124550.1"/>
</dbReference>
<evidence type="ECO:0000313" key="5">
    <source>
        <dbReference type="EMBL" id="WIO45748.1"/>
    </source>
</evidence>
<evidence type="ECO:0000313" key="6">
    <source>
        <dbReference type="Proteomes" id="UP001177295"/>
    </source>
</evidence>
<dbReference type="InterPro" id="IPR027417">
    <property type="entry name" value="P-loop_NTPase"/>
</dbReference>
<dbReference type="PANTHER" id="PTHR30258">
    <property type="entry name" value="TYPE II SECRETION SYSTEM PROTEIN GSPE-RELATED"/>
    <property type="match status" value="1"/>
</dbReference>
<gene>
    <name evidence="5" type="primary">pilB</name>
    <name evidence="5" type="ORF">SEML1_0108</name>
</gene>
<feature type="domain" description="Bacterial type II secretion system protein E" evidence="4">
    <location>
        <begin position="380"/>
        <end position="394"/>
    </location>
</feature>
<keyword evidence="2" id="KW-0547">Nucleotide-binding</keyword>
<name>A0ABY8WTG8_9BACT</name>
<evidence type="ECO:0000256" key="2">
    <source>
        <dbReference type="ARBA" id="ARBA00022741"/>
    </source>
</evidence>
<dbReference type="PANTHER" id="PTHR30258:SF2">
    <property type="entry name" value="COMG OPERON PROTEIN 1"/>
    <property type="match status" value="1"/>
</dbReference>
<reference evidence="5 6" key="1">
    <citation type="journal article" date="2023" name="Cell">
        <title>Genetic manipulation of Patescibacteria provides mechanistic insights into microbial dark matter and the epibiotic lifestyle.</title>
        <authorList>
            <person name="Wang Y."/>
            <person name="Gallagher L.A."/>
            <person name="Andrade P.A."/>
            <person name="Liu A."/>
            <person name="Humphreys I.R."/>
            <person name="Turkarslan S."/>
            <person name="Cutler K.J."/>
            <person name="Arrieta-Ortiz M.L."/>
            <person name="Li Y."/>
            <person name="Radey M.C."/>
            <person name="McLean J.S."/>
            <person name="Cong Q."/>
            <person name="Baker D."/>
            <person name="Baliga N.S."/>
            <person name="Peterson S.B."/>
            <person name="Mougous J.D."/>
        </authorList>
    </citation>
    <scope>NUCLEOTIDE SEQUENCE [LARGE SCALE GENOMIC DNA]</scope>
    <source>
        <strain evidence="5 6">ML1</strain>
    </source>
</reference>
<dbReference type="EMBL" id="CP124550">
    <property type="protein sequence ID" value="WIO45748.1"/>
    <property type="molecule type" value="Genomic_DNA"/>
</dbReference>
<dbReference type="CDD" id="cd01129">
    <property type="entry name" value="PulE-GspE-like"/>
    <property type="match status" value="1"/>
</dbReference>
<dbReference type="SUPFAM" id="SSF52540">
    <property type="entry name" value="P-loop containing nucleoside triphosphate hydrolases"/>
    <property type="match status" value="1"/>
</dbReference>
<dbReference type="PROSITE" id="PS00662">
    <property type="entry name" value="T2SP_E"/>
    <property type="match status" value="1"/>
</dbReference>
<evidence type="ECO:0000259" key="4">
    <source>
        <dbReference type="PROSITE" id="PS00662"/>
    </source>
</evidence>
<dbReference type="InterPro" id="IPR001482">
    <property type="entry name" value="T2SS/T4SS_dom"/>
</dbReference>
<dbReference type="Pfam" id="PF05157">
    <property type="entry name" value="MshEN"/>
    <property type="match status" value="1"/>
</dbReference>
<evidence type="ECO:0000256" key="1">
    <source>
        <dbReference type="ARBA" id="ARBA00006611"/>
    </source>
</evidence>
<dbReference type="InterPro" id="IPR007831">
    <property type="entry name" value="T2SS_GspE_N"/>
</dbReference>
<organism evidence="5 6">
    <name type="scientific">Candidatus Southlakia epibionticum</name>
    <dbReference type="NCBI Taxonomy" id="3043284"/>
    <lineage>
        <taxon>Bacteria</taxon>
        <taxon>Candidatus Saccharimonadota</taxon>
        <taxon>Candidatus Saccharimonadia</taxon>
        <taxon>Candidatus Saccharimonadales</taxon>
        <taxon>Candidatus Saccharimonadaceae</taxon>
        <taxon>Candidatus Southlakia</taxon>
    </lineage>
</organism>
<sequence length="588" mass="64257">MALMTDDMQEKLIKLLTDEGLVSRDVIKQATQTAKQSNTPLLATLTSNGTIDEELLTHAIAQVSGVPYVNLTSSIIDQSILSLLPSDIAERFMAVPLAEVQNRLAVAMIDANNVQAVDYLANRIQRPLKVFMASEAGVRHVLDQYKTDLSSVDEAAQVSQAEAAQEAARDIKTIVQDSPISRALSTVLEYAVKSRASDVHIEPLEKSLKIRCRIDGVLREVMQLPKSIEPALVSRIKILSNLKIDEHRIPQDGQFTVRVSDKEVDLRIAISPVVWGEQVVIRLLDKAGNLFDLEQMGYAGRSLRAIRKGIQRPNGMVLTSGPTGSGKSTSLYALIKEIKTDAINIVTLEDPVEYKMDGVNQIQVNTDVGLTFANGLRSILRQDPDVVMVGEMRDGETANLGVQAALTGHLVFSTLHTNSAAGVLPRLLDMGIEPFLIASTVNTIIGQRLVRRVANRRDAYWSTPLETQMIKETVGHLLPKTKEEVANVSADLGYKDLPLAGQTAYTLVKGRDTPATPHGYAGRAGIFEVMDVTEAIQNLIVKRATSAEIQHKAIEQGMITMRQDGYLKALTGITTLEEVNRVTSADTT</sequence>
<keyword evidence="6" id="KW-1185">Reference proteome</keyword>
<dbReference type="InterPro" id="IPR037257">
    <property type="entry name" value="T2SS_E_N_sf"/>
</dbReference>
<dbReference type="Gene3D" id="3.40.50.300">
    <property type="entry name" value="P-loop containing nucleotide triphosphate hydrolases"/>
    <property type="match status" value="1"/>
</dbReference>
<dbReference type="Pfam" id="PF00437">
    <property type="entry name" value="T2SSE"/>
    <property type="match status" value="1"/>
</dbReference>
<accession>A0ABY8WTG8</accession>